<gene>
    <name evidence="6" type="ORF">DW206_08635</name>
</gene>
<sequence length="443" mass="50818">MLLKKFTQRLSDNRKKIFFNIFWAVTGKIVNMAGALFVGILVARYLGPSQYGLMNYVISYVTLFTVISNFGLDDIEIRELSKCPDNKNVILGTSFRLRLFFATLAFLMILITLYFYKTDIFTTYMILGYSLVLYTGCFNIIRNYFTSIVKNEYVVKSEIIRTVVGAGIKVLLLWIKAPLEWFIMAVIFDTILVAGGYLISYRKLVGKISEWKYDKKNSIYFIKESFPLVLSGAAVIVYQRIDQVMIGNMVDKESVGYFATAGKFLDLILFIPMVLTQTITPLLVRVKEKNEIEYEEKKKQFVSIIVWIAILLSVFISLIAYWLIYYTYGLRYLLAVPILQIMAFKTIGMALSSSCGQIIILEKKQKWAFIRNFMGCAICIVLNLILIPRYGVIGSACVTIVTVMFTGCLANIFIPPYYPILKLQLYALFGGWRELSHIKKMIR</sequence>
<dbReference type="AlphaFoldDB" id="A0A3E5I9S2"/>
<keyword evidence="2 5" id="KW-0812">Transmembrane</keyword>
<accession>A0A3E5I9S2</accession>
<feature type="transmembrane region" description="Helical" evidence="5">
    <location>
        <begin position="153"/>
        <end position="175"/>
    </location>
</feature>
<evidence type="ECO:0000313" key="7">
    <source>
        <dbReference type="Proteomes" id="UP000283329"/>
    </source>
</evidence>
<reference evidence="6 7" key="1">
    <citation type="submission" date="2018-08" db="EMBL/GenBank/DDBJ databases">
        <title>A genome reference for cultivated species of the human gut microbiota.</title>
        <authorList>
            <person name="Zou Y."/>
            <person name="Xue W."/>
            <person name="Luo G."/>
        </authorList>
    </citation>
    <scope>NUCLEOTIDE SEQUENCE [LARGE SCALE GENOMIC DNA]</scope>
    <source>
        <strain evidence="6 7">AM17-48</strain>
    </source>
</reference>
<proteinExistence type="predicted"/>
<feature type="transmembrane region" description="Helical" evidence="5">
    <location>
        <begin position="181"/>
        <end position="199"/>
    </location>
</feature>
<feature type="transmembrane region" description="Helical" evidence="5">
    <location>
        <begin position="393"/>
        <end position="414"/>
    </location>
</feature>
<feature type="transmembrane region" description="Helical" evidence="5">
    <location>
        <begin position="220"/>
        <end position="241"/>
    </location>
</feature>
<dbReference type="InterPro" id="IPR002797">
    <property type="entry name" value="Polysacc_synth"/>
</dbReference>
<name>A0A3E5I9S2_BACOV</name>
<feature type="transmembrane region" description="Helical" evidence="5">
    <location>
        <begin position="122"/>
        <end position="141"/>
    </location>
</feature>
<dbReference type="CDD" id="cd13128">
    <property type="entry name" value="MATE_Wzx_like"/>
    <property type="match status" value="1"/>
</dbReference>
<evidence type="ECO:0000256" key="3">
    <source>
        <dbReference type="ARBA" id="ARBA00022989"/>
    </source>
</evidence>
<dbReference type="PANTHER" id="PTHR43424">
    <property type="entry name" value="LOCUS PUTATIVE PROTEIN 1-RELATED"/>
    <property type="match status" value="1"/>
</dbReference>
<dbReference type="Pfam" id="PF01943">
    <property type="entry name" value="Polysacc_synt"/>
    <property type="match status" value="1"/>
</dbReference>
<dbReference type="EMBL" id="QRJR01000006">
    <property type="protein sequence ID" value="RHH48154.1"/>
    <property type="molecule type" value="Genomic_DNA"/>
</dbReference>
<dbReference type="RefSeq" id="WP_115484220.1">
    <property type="nucleotide sequence ID" value="NZ_BAABYV010000001.1"/>
</dbReference>
<comment type="caution">
    <text evidence="6">The sequence shown here is derived from an EMBL/GenBank/DDBJ whole genome shotgun (WGS) entry which is preliminary data.</text>
</comment>
<dbReference type="InterPro" id="IPR052556">
    <property type="entry name" value="PolySynth_Transporter"/>
</dbReference>
<protein>
    <submittedName>
        <fullName evidence="6">Flippase</fullName>
    </submittedName>
</protein>
<keyword evidence="3 5" id="KW-1133">Transmembrane helix</keyword>
<evidence type="ECO:0000256" key="5">
    <source>
        <dbReference type="SAM" id="Phobius"/>
    </source>
</evidence>
<dbReference type="Proteomes" id="UP000283329">
    <property type="component" value="Unassembled WGS sequence"/>
</dbReference>
<keyword evidence="4 5" id="KW-0472">Membrane</keyword>
<feature type="transmembrane region" description="Helical" evidence="5">
    <location>
        <begin position="261"/>
        <end position="284"/>
    </location>
</feature>
<evidence type="ECO:0000256" key="1">
    <source>
        <dbReference type="ARBA" id="ARBA00004141"/>
    </source>
</evidence>
<feature type="transmembrane region" description="Helical" evidence="5">
    <location>
        <begin position="97"/>
        <end position="116"/>
    </location>
</feature>
<comment type="subcellular location">
    <subcellularLocation>
        <location evidence="1">Membrane</location>
        <topology evidence="1">Multi-pass membrane protein</topology>
    </subcellularLocation>
</comment>
<evidence type="ECO:0000313" key="6">
    <source>
        <dbReference type="EMBL" id="RHH48154.1"/>
    </source>
</evidence>
<feature type="transmembrane region" description="Helical" evidence="5">
    <location>
        <begin position="21"/>
        <end position="47"/>
    </location>
</feature>
<dbReference type="GO" id="GO:0016020">
    <property type="term" value="C:membrane"/>
    <property type="evidence" value="ECO:0007669"/>
    <property type="project" value="UniProtKB-SubCell"/>
</dbReference>
<evidence type="ECO:0000256" key="4">
    <source>
        <dbReference type="ARBA" id="ARBA00023136"/>
    </source>
</evidence>
<dbReference type="PANTHER" id="PTHR43424:SF1">
    <property type="entry name" value="LOCUS PUTATIVE PROTEIN 1-RELATED"/>
    <property type="match status" value="1"/>
</dbReference>
<feature type="transmembrane region" description="Helical" evidence="5">
    <location>
        <begin position="369"/>
        <end position="387"/>
    </location>
</feature>
<evidence type="ECO:0000256" key="2">
    <source>
        <dbReference type="ARBA" id="ARBA00022692"/>
    </source>
</evidence>
<organism evidence="6 7">
    <name type="scientific">Bacteroides ovatus</name>
    <dbReference type="NCBI Taxonomy" id="28116"/>
    <lineage>
        <taxon>Bacteria</taxon>
        <taxon>Pseudomonadati</taxon>
        <taxon>Bacteroidota</taxon>
        <taxon>Bacteroidia</taxon>
        <taxon>Bacteroidales</taxon>
        <taxon>Bacteroidaceae</taxon>
        <taxon>Bacteroides</taxon>
    </lineage>
</organism>
<feature type="transmembrane region" description="Helical" evidence="5">
    <location>
        <begin position="53"/>
        <end position="72"/>
    </location>
</feature>
<feature type="transmembrane region" description="Helical" evidence="5">
    <location>
        <begin position="304"/>
        <end position="324"/>
    </location>
</feature>